<evidence type="ECO:0000313" key="3">
    <source>
        <dbReference type="EnsemblPlants" id="TraesCSU02G119000.1"/>
    </source>
</evidence>
<feature type="domain" description="F-box protein AT5G49610-like beta-propeller" evidence="2">
    <location>
        <begin position="107"/>
        <end position="316"/>
    </location>
</feature>
<dbReference type="InterPro" id="IPR036047">
    <property type="entry name" value="F-box-like_dom_sf"/>
</dbReference>
<dbReference type="InterPro" id="IPR056594">
    <property type="entry name" value="AT5G49610-like_b-prop"/>
</dbReference>
<dbReference type="OrthoDB" id="600245at2759"/>
<dbReference type="GeneID" id="123143358"/>
<dbReference type="Gramene" id="TraesJUL6D03G03694790.1">
    <property type="protein sequence ID" value="TraesJUL6D03G03694790.1"/>
    <property type="gene ID" value="TraesJUL6D03G03694790"/>
</dbReference>
<dbReference type="AlphaFoldDB" id="A0A3B6UB47"/>
<feature type="domain" description="F-box" evidence="1">
    <location>
        <begin position="17"/>
        <end position="56"/>
    </location>
</feature>
<evidence type="ECO:0000259" key="1">
    <source>
        <dbReference type="Pfam" id="PF12937"/>
    </source>
</evidence>
<name>A0A3B6UB47_WHEAT</name>
<reference evidence="3" key="2">
    <citation type="submission" date="2018-10" db="UniProtKB">
        <authorList>
            <consortium name="EnsemblPlants"/>
        </authorList>
    </citation>
    <scope>IDENTIFICATION</scope>
</reference>
<keyword evidence="4" id="KW-1185">Reference proteome</keyword>
<dbReference type="Gramene" id="TraesPARA_EIv1.0_2208880.1">
    <property type="protein sequence ID" value="TraesPARA_EIv1.0_2208880.1.CDS"/>
    <property type="gene ID" value="TraesPARA_EIv1.0_2208880"/>
</dbReference>
<protein>
    <submittedName>
        <fullName evidence="3">Uncharacterized protein</fullName>
    </submittedName>
</protein>
<reference evidence="3" key="1">
    <citation type="submission" date="2018-08" db="EMBL/GenBank/DDBJ databases">
        <authorList>
            <person name="Rossello M."/>
        </authorList>
    </citation>
    <scope>NUCLEOTIDE SEQUENCE [LARGE SCALE GENOMIC DNA]</scope>
    <source>
        <strain evidence="3">cv. Chinese Spring</strain>
    </source>
</reference>
<dbReference type="Pfam" id="PF12937">
    <property type="entry name" value="F-box-like"/>
    <property type="match status" value="1"/>
</dbReference>
<organism evidence="3">
    <name type="scientific">Triticum aestivum</name>
    <name type="common">Wheat</name>
    <dbReference type="NCBI Taxonomy" id="4565"/>
    <lineage>
        <taxon>Eukaryota</taxon>
        <taxon>Viridiplantae</taxon>
        <taxon>Streptophyta</taxon>
        <taxon>Embryophyta</taxon>
        <taxon>Tracheophyta</taxon>
        <taxon>Spermatophyta</taxon>
        <taxon>Magnoliopsida</taxon>
        <taxon>Liliopsida</taxon>
        <taxon>Poales</taxon>
        <taxon>Poaceae</taxon>
        <taxon>BOP clade</taxon>
        <taxon>Pooideae</taxon>
        <taxon>Triticodae</taxon>
        <taxon>Triticeae</taxon>
        <taxon>Triticinae</taxon>
        <taxon>Triticum</taxon>
    </lineage>
</organism>
<dbReference type="Gramene" id="TraesLDM6D03G03663820.1">
    <property type="protein sequence ID" value="TraesLDM6D03G03663820.1"/>
    <property type="gene ID" value="TraesLDM6D03G03663820"/>
</dbReference>
<dbReference type="Gramene" id="TraesCLE_scaffold_093361_01G000200.1">
    <property type="protein sequence ID" value="TraesCLE_scaffold_093361_01G000200.1"/>
    <property type="gene ID" value="TraesCLE_scaffold_093361_01G000200"/>
</dbReference>
<dbReference type="Gene3D" id="1.20.1280.50">
    <property type="match status" value="1"/>
</dbReference>
<sequence length="381" mass="43146">MTSRRHRSPSPAALDDDDLLFEILLRLPPQPSSLPRASLVNKRWRRLASDPGFLHRFRIHHRRSAPILGCFVERAHGISFEPTLEAPNRVPPGRFSLRFEEGDRFGLLDCRHDLVLVHNQTRCKFLVWDPITCEQHHLAIPAGFDSETNEISGAVLRAGGDVQHFEVVFVRYDDIRHGQAAVACVYSSEMSLWSDLISTPLPWLSPFDNTISTAHPAVLAGDALYWFVTAGSDEILEFDLWKHKLAVIQLPVHVYEEHFTFRRTDSGVLGFLHVSSLTAQLWQRKTDCEGVASWELGRTIELDKLLSMNSENRWYSMICFAQDNNVVFLLTVVGLFAVQLQTLEFKKLPQTNIGSYCLPFESVYNADIGGEHGGADLFHNA</sequence>
<dbReference type="Gramene" id="TraesCAD_scaffold_096894_01G000200.1">
    <property type="protein sequence ID" value="TraesCAD_scaffold_096894_01G000200.1"/>
    <property type="gene ID" value="TraesCAD_scaffold_096894_01G000200"/>
</dbReference>
<dbReference type="Proteomes" id="UP000019116">
    <property type="component" value="Chromosome Un"/>
</dbReference>
<dbReference type="RefSeq" id="XP_044418207.1">
    <property type="nucleotide sequence ID" value="XM_044562272.1"/>
</dbReference>
<gene>
    <name evidence="3" type="primary">LOC123143358</name>
</gene>
<accession>A0A3B6UB47</accession>
<dbReference type="PANTHER" id="PTHR32133:SF320">
    <property type="entry name" value="F-BOX DOMAIN-CONTAINING PROTEIN"/>
    <property type="match status" value="1"/>
</dbReference>
<evidence type="ECO:0000313" key="4">
    <source>
        <dbReference type="Proteomes" id="UP000019116"/>
    </source>
</evidence>
<dbReference type="Gramene" id="TraesMAC6D03G03660780.1">
    <property type="protein sequence ID" value="TraesMAC6D03G03660780.1"/>
    <property type="gene ID" value="TraesMAC6D03G03660780"/>
</dbReference>
<dbReference type="Gramene" id="TraesARI6D03G03627370.1">
    <property type="protein sequence ID" value="TraesARI6D03G03627370.1"/>
    <property type="gene ID" value="TraesARI6D03G03627370"/>
</dbReference>
<dbReference type="EnsemblPlants" id="TraesCSU02G119000.1">
    <property type="protein sequence ID" value="TraesCSU02G119000.1"/>
    <property type="gene ID" value="TraesCSU02G119000"/>
</dbReference>
<dbReference type="Gramene" id="TraesWEE_scaffold_052842_01G000300.1">
    <property type="protein sequence ID" value="TraesWEE_scaffold_052842_01G000300.1"/>
    <property type="gene ID" value="TraesWEE_scaffold_052842_01G000300"/>
</dbReference>
<dbReference type="STRING" id="4565.A0A3B6UB47"/>
<dbReference type="Gramene" id="TraesSTA6D03G03653330.1">
    <property type="protein sequence ID" value="TraesSTA6D03G03653330.1"/>
    <property type="gene ID" value="TraesSTA6D03G03653330"/>
</dbReference>
<dbReference type="Gramene" id="TraesROB_scaffold_032112_01G000300.1">
    <property type="protein sequence ID" value="TraesROB_scaffold_032112_01G000300.1"/>
    <property type="gene ID" value="TraesROB_scaffold_032112_01G000300"/>
</dbReference>
<dbReference type="Pfam" id="PF23635">
    <property type="entry name" value="Beta-prop_AT5G49610-like"/>
    <property type="match status" value="1"/>
</dbReference>
<dbReference type="PANTHER" id="PTHR32133">
    <property type="entry name" value="OS07G0120400 PROTEIN"/>
    <property type="match status" value="1"/>
</dbReference>
<dbReference type="Gramene" id="TraesCSU02G119000.1">
    <property type="protein sequence ID" value="TraesCSU02G119000.1"/>
    <property type="gene ID" value="TraesCSU02G119000"/>
</dbReference>
<evidence type="ECO:0000259" key="2">
    <source>
        <dbReference type="Pfam" id="PF23635"/>
    </source>
</evidence>
<proteinExistence type="predicted"/>
<dbReference type="OMA" id="DVQHFEV"/>
<dbReference type="InterPro" id="IPR001810">
    <property type="entry name" value="F-box_dom"/>
</dbReference>
<dbReference type="SUPFAM" id="SSF81383">
    <property type="entry name" value="F-box domain"/>
    <property type="match status" value="1"/>
</dbReference>